<dbReference type="PANTHER" id="PTHR30203:SF33">
    <property type="entry name" value="BLR4455 PROTEIN"/>
    <property type="match status" value="1"/>
</dbReference>
<dbReference type="GO" id="GO:0005886">
    <property type="term" value="C:plasma membrane"/>
    <property type="evidence" value="ECO:0007669"/>
    <property type="project" value="UniProtKB-SubCell"/>
</dbReference>
<reference evidence="5 6" key="1">
    <citation type="submission" date="2019-10" db="EMBL/GenBank/DDBJ databases">
        <title>Whole-genome sequence of the purple nonsulfur photosynthetic bacterium Rhodocyclus tenuis.</title>
        <authorList>
            <person name="Kyndt J.A."/>
            <person name="Meyer T.E."/>
        </authorList>
    </citation>
    <scope>NUCLEOTIDE SEQUENCE [LARGE SCALE GENOMIC DNA]</scope>
    <source>
        <strain evidence="5 6">DSM 110</strain>
    </source>
</reference>
<keyword evidence="2" id="KW-0449">Lipoprotein</keyword>
<dbReference type="NCBIfam" id="TIGR01845">
    <property type="entry name" value="outer_NodT"/>
    <property type="match status" value="1"/>
</dbReference>
<evidence type="ECO:0000256" key="4">
    <source>
        <dbReference type="SAM" id="MobiDB-lite"/>
    </source>
</evidence>
<keyword evidence="2" id="KW-0812">Transmembrane</keyword>
<comment type="subcellular location">
    <subcellularLocation>
        <location evidence="2">Cell membrane</location>
        <topology evidence="2">Lipid-anchor</topology>
    </subcellularLocation>
</comment>
<keyword evidence="2" id="KW-1134">Transmembrane beta strand</keyword>
<comment type="similarity">
    <text evidence="1 2">Belongs to the outer membrane factor (OMF) (TC 1.B.17) family.</text>
</comment>
<name>A0A6L5JVL2_RHOTE</name>
<keyword evidence="3" id="KW-0175">Coiled coil</keyword>
<dbReference type="SUPFAM" id="SSF56954">
    <property type="entry name" value="Outer membrane efflux proteins (OEP)"/>
    <property type="match status" value="1"/>
</dbReference>
<dbReference type="EMBL" id="WIXJ01000002">
    <property type="protein sequence ID" value="MQY51106.1"/>
    <property type="molecule type" value="Genomic_DNA"/>
</dbReference>
<dbReference type="PROSITE" id="PS51257">
    <property type="entry name" value="PROKAR_LIPOPROTEIN"/>
    <property type="match status" value="1"/>
</dbReference>
<dbReference type="PANTHER" id="PTHR30203">
    <property type="entry name" value="OUTER MEMBRANE CATION EFFLUX PROTEIN"/>
    <property type="match status" value="1"/>
</dbReference>
<comment type="caution">
    <text evidence="5">The sequence shown here is derived from an EMBL/GenBank/DDBJ whole genome shotgun (WGS) entry which is preliminary data.</text>
</comment>
<feature type="coiled-coil region" evidence="3">
    <location>
        <begin position="223"/>
        <end position="250"/>
    </location>
</feature>
<dbReference type="OrthoDB" id="9770517at2"/>
<dbReference type="AlphaFoldDB" id="A0A6L5JVL2"/>
<dbReference type="Pfam" id="PF02321">
    <property type="entry name" value="OEP"/>
    <property type="match status" value="2"/>
</dbReference>
<gene>
    <name evidence="5" type="ORF">GHK24_04855</name>
</gene>
<keyword evidence="2" id="KW-0472">Membrane</keyword>
<evidence type="ECO:0000256" key="2">
    <source>
        <dbReference type="RuleBase" id="RU362097"/>
    </source>
</evidence>
<evidence type="ECO:0000313" key="5">
    <source>
        <dbReference type="EMBL" id="MQY51106.1"/>
    </source>
</evidence>
<dbReference type="Gene3D" id="1.20.1600.10">
    <property type="entry name" value="Outer membrane efflux proteins (OEP)"/>
    <property type="match status" value="1"/>
</dbReference>
<dbReference type="Gene3D" id="2.20.200.10">
    <property type="entry name" value="Outer membrane efflux proteins (OEP)"/>
    <property type="match status" value="1"/>
</dbReference>
<organism evidence="5 6">
    <name type="scientific">Rhodocyclus tenuis</name>
    <name type="common">Rhodospirillum tenue</name>
    <dbReference type="NCBI Taxonomy" id="1066"/>
    <lineage>
        <taxon>Bacteria</taxon>
        <taxon>Pseudomonadati</taxon>
        <taxon>Pseudomonadota</taxon>
        <taxon>Betaproteobacteria</taxon>
        <taxon>Rhodocyclales</taxon>
        <taxon>Rhodocyclaceae</taxon>
        <taxon>Rhodocyclus</taxon>
    </lineage>
</organism>
<feature type="region of interest" description="Disordered" evidence="4">
    <location>
        <begin position="109"/>
        <end position="129"/>
    </location>
</feature>
<sequence length="481" mass="50508">MKMRVLALAVLTLGGCAVGPDYHRPDVATPAAYKEAGDWKAAEPSDSAQRGRWWEVYGDTTLNELVAQVEVSNQNVLAAVAQYRQALALLGVAQAAYFPTVSGNLADTRAQGTSSSTTGGATVSPGSPIRNTTRLSYSASWEADLWGRLGRNVESNDASAQASQADVQAALLSAQATLVQSYVQLRANDAQQDLLARIIAAYQRSLAITQNRYEAGVAGRVDVAQAEAQLKSTQAQAIDLRVQRAQLEHAIAVLVGRAPADFRLAPTGALPALPQIPAALPSALLERRPDIAGAERRMASANALIGVAQAAFFPALTLSSSGGYQNSSLSQLVTAPNRFWSVGPTLALTLFDAGARSAQKASAVAAYDKSVATYRQTVLAAFQEVEDNLVALRQLAEEAEVQHAATRAALEAQRLTENQYEAGTVSYLNVVTTQATALNAQISELSLVSRRVQASAVLLKALGGGWQAGGVSAVGESRAAP</sequence>
<evidence type="ECO:0000313" key="6">
    <source>
        <dbReference type="Proteomes" id="UP000480275"/>
    </source>
</evidence>
<dbReference type="Proteomes" id="UP000480275">
    <property type="component" value="Unassembled WGS sequence"/>
</dbReference>
<accession>A0A6L5JVL2</accession>
<evidence type="ECO:0000256" key="1">
    <source>
        <dbReference type="ARBA" id="ARBA00007613"/>
    </source>
</evidence>
<dbReference type="GO" id="GO:0015562">
    <property type="term" value="F:efflux transmembrane transporter activity"/>
    <property type="evidence" value="ECO:0007669"/>
    <property type="project" value="InterPro"/>
</dbReference>
<keyword evidence="2" id="KW-0564">Palmitate</keyword>
<protein>
    <submittedName>
        <fullName evidence="5">Efflux transporter outer membrane subunit</fullName>
    </submittedName>
</protein>
<evidence type="ECO:0000256" key="3">
    <source>
        <dbReference type="SAM" id="Coils"/>
    </source>
</evidence>
<proteinExistence type="inferred from homology"/>
<dbReference type="InterPro" id="IPR010131">
    <property type="entry name" value="MdtP/NodT-like"/>
</dbReference>
<dbReference type="InterPro" id="IPR003423">
    <property type="entry name" value="OMP_efflux"/>
</dbReference>
<feature type="compositionally biased region" description="Low complexity" evidence="4">
    <location>
        <begin position="112"/>
        <end position="127"/>
    </location>
</feature>